<dbReference type="OMA" id="IAPECES"/>
<evidence type="ECO:0000313" key="2">
    <source>
        <dbReference type="Proteomes" id="UP000005226"/>
    </source>
</evidence>
<dbReference type="Ensembl" id="ENSTRUT00000065123.1">
    <property type="protein sequence ID" value="ENSTRUP00000077629.1"/>
    <property type="gene ID" value="ENSTRUG00000027416.1"/>
</dbReference>
<accession>A0A674NVW8</accession>
<reference evidence="1 2" key="1">
    <citation type="journal article" date="2011" name="Genome Biol. Evol.">
        <title>Integration of the genetic map and genome assembly of fugu facilitates insights into distinct features of genome evolution in teleosts and mammals.</title>
        <authorList>
            <person name="Kai W."/>
            <person name="Kikuchi K."/>
            <person name="Tohari S."/>
            <person name="Chew A.K."/>
            <person name="Tay A."/>
            <person name="Fujiwara A."/>
            <person name="Hosoya S."/>
            <person name="Suetake H."/>
            <person name="Naruse K."/>
            <person name="Brenner S."/>
            <person name="Suzuki Y."/>
            <person name="Venkatesh B."/>
        </authorList>
    </citation>
    <scope>NUCLEOTIDE SEQUENCE [LARGE SCALE GENOMIC DNA]</scope>
</reference>
<reference evidence="1" key="2">
    <citation type="submission" date="2025-08" db="UniProtKB">
        <authorList>
            <consortium name="Ensembl"/>
        </authorList>
    </citation>
    <scope>IDENTIFICATION</scope>
</reference>
<reference evidence="1" key="3">
    <citation type="submission" date="2025-09" db="UniProtKB">
        <authorList>
            <consortium name="Ensembl"/>
        </authorList>
    </citation>
    <scope>IDENTIFICATION</scope>
</reference>
<evidence type="ECO:0000313" key="1">
    <source>
        <dbReference type="Ensembl" id="ENSTRUP00000077629.1"/>
    </source>
</evidence>
<dbReference type="Proteomes" id="UP000005226">
    <property type="component" value="Chromosome 1"/>
</dbReference>
<sequence length="90" mass="10297">MPSRLTSQQILTTRHYFLFMCDIFIRRIRTKICCVHCRKLKWTFCVGICTDGAAAMTGRLSGLTSRIKEIAPECESTRNCLHREAATRGD</sequence>
<name>A0A674NVW8_TAKRU</name>
<proteinExistence type="predicted"/>
<keyword evidence="2" id="KW-1185">Reference proteome</keyword>
<protein>
    <submittedName>
        <fullName evidence="1">Uncharacterized protein</fullName>
    </submittedName>
</protein>
<dbReference type="GeneTree" id="ENSGT00960000191653"/>
<dbReference type="AlphaFoldDB" id="A0A674NVW8"/>
<dbReference type="InParanoid" id="A0A674NVW8"/>
<organism evidence="1 2">
    <name type="scientific">Takifugu rubripes</name>
    <name type="common">Japanese pufferfish</name>
    <name type="synonym">Fugu rubripes</name>
    <dbReference type="NCBI Taxonomy" id="31033"/>
    <lineage>
        <taxon>Eukaryota</taxon>
        <taxon>Metazoa</taxon>
        <taxon>Chordata</taxon>
        <taxon>Craniata</taxon>
        <taxon>Vertebrata</taxon>
        <taxon>Euteleostomi</taxon>
        <taxon>Actinopterygii</taxon>
        <taxon>Neopterygii</taxon>
        <taxon>Teleostei</taxon>
        <taxon>Neoteleostei</taxon>
        <taxon>Acanthomorphata</taxon>
        <taxon>Eupercaria</taxon>
        <taxon>Tetraodontiformes</taxon>
        <taxon>Tetradontoidea</taxon>
        <taxon>Tetraodontidae</taxon>
        <taxon>Takifugu</taxon>
    </lineage>
</organism>